<gene>
    <name evidence="8" type="primary">tilS</name>
    <name evidence="10" type="ORF">DI53_0915</name>
</gene>
<dbReference type="GO" id="GO:0005524">
    <property type="term" value="F:ATP binding"/>
    <property type="evidence" value="ECO:0007669"/>
    <property type="project" value="UniProtKB-UniRule"/>
</dbReference>
<name>A0A0B8T971_9SPHI</name>
<dbReference type="RefSeq" id="WP_037495910.1">
    <property type="nucleotide sequence ID" value="NZ_JJMU01000014.1"/>
</dbReference>
<protein>
    <recommendedName>
        <fullName evidence="8">tRNA(Ile)-lysidine synthase</fullName>
        <ecNumber evidence="8">6.3.4.19</ecNumber>
    </recommendedName>
    <alternativeName>
        <fullName evidence="8">tRNA(Ile)-2-lysyl-cytidine synthase</fullName>
    </alternativeName>
    <alternativeName>
        <fullName evidence="8">tRNA(Ile)-lysidine synthetase</fullName>
    </alternativeName>
</protein>
<keyword evidence="11" id="KW-1185">Reference proteome</keyword>
<comment type="catalytic activity">
    <reaction evidence="7 8">
        <text>cytidine(34) in tRNA(Ile2) + L-lysine + ATP = lysidine(34) in tRNA(Ile2) + AMP + diphosphate + H(+)</text>
        <dbReference type="Rhea" id="RHEA:43744"/>
        <dbReference type="Rhea" id="RHEA-COMP:10625"/>
        <dbReference type="Rhea" id="RHEA-COMP:10670"/>
        <dbReference type="ChEBI" id="CHEBI:15378"/>
        <dbReference type="ChEBI" id="CHEBI:30616"/>
        <dbReference type="ChEBI" id="CHEBI:32551"/>
        <dbReference type="ChEBI" id="CHEBI:33019"/>
        <dbReference type="ChEBI" id="CHEBI:82748"/>
        <dbReference type="ChEBI" id="CHEBI:83665"/>
        <dbReference type="ChEBI" id="CHEBI:456215"/>
        <dbReference type="EC" id="6.3.4.19"/>
    </reaction>
</comment>
<dbReference type="PANTHER" id="PTHR43033:SF1">
    <property type="entry name" value="TRNA(ILE)-LYSIDINE SYNTHASE-RELATED"/>
    <property type="match status" value="1"/>
</dbReference>
<comment type="similarity">
    <text evidence="8">Belongs to the tRNA(Ile)-lysidine synthase family.</text>
</comment>
<reference evidence="11" key="1">
    <citation type="submission" date="2014-04" db="EMBL/GenBank/DDBJ databases">
        <title>Whole-Genome optical mapping and complete genome sequence of Sphingobacterium deserti sp. nov., a new spaces isolated from desert in the west of China.</title>
        <authorList>
            <person name="Teng C."/>
            <person name="Zhou Z."/>
            <person name="Li X."/>
            <person name="Chen M."/>
            <person name="Lin M."/>
            <person name="Wang L."/>
            <person name="Su S."/>
            <person name="Zhang C."/>
            <person name="Zhang W."/>
        </authorList>
    </citation>
    <scope>NUCLEOTIDE SEQUENCE [LARGE SCALE GENOMIC DNA]</scope>
    <source>
        <strain evidence="11">ACCC05744</strain>
    </source>
</reference>
<dbReference type="Pfam" id="PF01171">
    <property type="entry name" value="ATP_bind_3"/>
    <property type="match status" value="1"/>
</dbReference>
<evidence type="ECO:0000313" key="11">
    <source>
        <dbReference type="Proteomes" id="UP000031802"/>
    </source>
</evidence>
<feature type="binding site" evidence="8">
    <location>
        <begin position="28"/>
        <end position="33"/>
    </location>
    <ligand>
        <name>ATP</name>
        <dbReference type="ChEBI" id="CHEBI:30616"/>
    </ligand>
</feature>
<comment type="subcellular location">
    <subcellularLocation>
        <location evidence="1 8">Cytoplasm</location>
    </subcellularLocation>
</comment>
<sequence length="443" mass="51347">MDLLYRFQKYLVESLSISEENRILLAVSGGRDSMLMAYLFIEAGLDCIIAHCNFNLRGAESDKDEELVREFAGAHGVSFFSHNFDTENYAKEKRISIQMAARELRYAWFAKLRLQERADWIAIAQHQNDHIETALLNLTRGTGLRGLRGILPKQGRLIRPLLFLSSAEVTAQVAKLSIPFRDDQSNFSTKYARNKMRLEVIPKLKEVNPDFETVMIDNITNFQESYQLLQSFISPIRENLFRSNGDYIEVYKTALASYIGNGSLLFELFRPFGFTKSVLRDLQDAWNGESGRYFQSSGYEMLLDRTLIRLRPLMDSKLKADTVQLHSDSVLINFDGRIFETKLDTDVSIIRENAIAKLDFDHLSFPLQIRYWKEGDIFHPLGMSGRQKVSDFFTQQKIDRYEKERIPLLINGNGDILWIVGYRIDNRYRITESTKKVFTLVYK</sequence>
<dbReference type="InterPro" id="IPR012796">
    <property type="entry name" value="Lysidine-tRNA-synth_C"/>
</dbReference>
<comment type="function">
    <text evidence="8">Ligates lysine onto the cytidine present at position 34 of the AUA codon-specific tRNA(Ile) that contains the anticodon CAU, in an ATP-dependent manner. Cytidine is converted to lysidine, thus changing the amino acid specificity of the tRNA from methionine to isoleucine.</text>
</comment>
<dbReference type="SMART" id="SM00977">
    <property type="entry name" value="TilS_C"/>
    <property type="match status" value="1"/>
</dbReference>
<dbReference type="InterPro" id="IPR011063">
    <property type="entry name" value="TilS/TtcA_N"/>
</dbReference>
<evidence type="ECO:0000256" key="5">
    <source>
        <dbReference type="ARBA" id="ARBA00022741"/>
    </source>
</evidence>
<organism evidence="10 11">
    <name type="scientific">Sphingobacterium deserti</name>
    <dbReference type="NCBI Taxonomy" id="1229276"/>
    <lineage>
        <taxon>Bacteria</taxon>
        <taxon>Pseudomonadati</taxon>
        <taxon>Bacteroidota</taxon>
        <taxon>Sphingobacteriia</taxon>
        <taxon>Sphingobacteriales</taxon>
        <taxon>Sphingobacteriaceae</taxon>
        <taxon>Sphingobacterium</taxon>
    </lineage>
</organism>
<dbReference type="Gene3D" id="3.40.50.620">
    <property type="entry name" value="HUPs"/>
    <property type="match status" value="1"/>
</dbReference>
<proteinExistence type="inferred from homology"/>
<evidence type="ECO:0000256" key="2">
    <source>
        <dbReference type="ARBA" id="ARBA00022490"/>
    </source>
</evidence>
<reference evidence="10 11" key="2">
    <citation type="journal article" date="2015" name="PLoS ONE">
        <title>Whole-Genome Optical Mapping and Finished Genome Sequence of Sphingobacterium deserti sp. nov., a New Species Isolated from the Western Desert of China.</title>
        <authorList>
            <person name="Teng C."/>
            <person name="Zhou Z."/>
            <person name="Molnar I."/>
            <person name="Li X."/>
            <person name="Tang R."/>
            <person name="Chen M."/>
            <person name="Wang L."/>
            <person name="Su S."/>
            <person name="Zhang W."/>
            <person name="Lin M."/>
        </authorList>
    </citation>
    <scope>NUCLEOTIDE SEQUENCE [LARGE SCALE GENOMIC DNA]</scope>
    <source>
        <strain evidence="11">ACCC05744</strain>
    </source>
</reference>
<dbReference type="PATRIC" id="fig|1229276.3.peg.940"/>
<keyword evidence="3 8" id="KW-0436">Ligase</keyword>
<dbReference type="EC" id="6.3.4.19" evidence="8"/>
<dbReference type="Pfam" id="PF11734">
    <property type="entry name" value="TilS_C"/>
    <property type="match status" value="1"/>
</dbReference>
<accession>A0A0B8T971</accession>
<dbReference type="InterPro" id="IPR014729">
    <property type="entry name" value="Rossmann-like_a/b/a_fold"/>
</dbReference>
<keyword evidence="2 8" id="KW-0963">Cytoplasm</keyword>
<evidence type="ECO:0000256" key="7">
    <source>
        <dbReference type="ARBA" id="ARBA00048539"/>
    </source>
</evidence>
<evidence type="ECO:0000256" key="6">
    <source>
        <dbReference type="ARBA" id="ARBA00022840"/>
    </source>
</evidence>
<dbReference type="EMBL" id="JJMU01000014">
    <property type="protein sequence ID" value="KGE15234.1"/>
    <property type="molecule type" value="Genomic_DNA"/>
</dbReference>
<feature type="domain" description="Lysidine-tRNA(Ile) synthetase C-terminal" evidence="9">
    <location>
        <begin position="367"/>
        <end position="440"/>
    </location>
</feature>
<dbReference type="HAMAP" id="MF_01161">
    <property type="entry name" value="tRNA_Ile_lys_synt"/>
    <property type="match status" value="1"/>
</dbReference>
<evidence type="ECO:0000313" key="10">
    <source>
        <dbReference type="EMBL" id="KGE15234.1"/>
    </source>
</evidence>
<dbReference type="OrthoDB" id="9807403at2"/>
<dbReference type="PANTHER" id="PTHR43033">
    <property type="entry name" value="TRNA(ILE)-LYSIDINE SYNTHASE-RELATED"/>
    <property type="match status" value="1"/>
</dbReference>
<dbReference type="GO" id="GO:0005737">
    <property type="term" value="C:cytoplasm"/>
    <property type="evidence" value="ECO:0007669"/>
    <property type="project" value="UniProtKB-SubCell"/>
</dbReference>
<evidence type="ECO:0000256" key="1">
    <source>
        <dbReference type="ARBA" id="ARBA00004496"/>
    </source>
</evidence>
<evidence type="ECO:0000256" key="3">
    <source>
        <dbReference type="ARBA" id="ARBA00022598"/>
    </source>
</evidence>
<dbReference type="NCBIfam" id="TIGR02432">
    <property type="entry name" value="lysidine_TilS_N"/>
    <property type="match status" value="1"/>
</dbReference>
<dbReference type="GO" id="GO:0032267">
    <property type="term" value="F:tRNA(Ile)-lysidine synthase activity"/>
    <property type="evidence" value="ECO:0007669"/>
    <property type="project" value="UniProtKB-EC"/>
</dbReference>
<evidence type="ECO:0000259" key="9">
    <source>
        <dbReference type="SMART" id="SM00977"/>
    </source>
</evidence>
<keyword evidence="6 8" id="KW-0067">ATP-binding</keyword>
<dbReference type="NCBIfam" id="TIGR02433">
    <property type="entry name" value="lysidine_TilS_C"/>
    <property type="match status" value="1"/>
</dbReference>
<dbReference type="CDD" id="cd01992">
    <property type="entry name" value="TilS_N"/>
    <property type="match status" value="1"/>
</dbReference>
<dbReference type="InterPro" id="IPR012094">
    <property type="entry name" value="tRNA_Ile_lys_synt"/>
</dbReference>
<comment type="caution">
    <text evidence="10">The sequence shown here is derived from an EMBL/GenBank/DDBJ whole genome shotgun (WGS) entry which is preliminary data.</text>
</comment>
<keyword evidence="5 8" id="KW-0547">Nucleotide-binding</keyword>
<dbReference type="eggNOG" id="COG0037">
    <property type="taxonomic scope" value="Bacteria"/>
</dbReference>
<dbReference type="Proteomes" id="UP000031802">
    <property type="component" value="Unassembled WGS sequence"/>
</dbReference>
<dbReference type="SUPFAM" id="SSF56037">
    <property type="entry name" value="PheT/TilS domain"/>
    <property type="match status" value="1"/>
</dbReference>
<dbReference type="GO" id="GO:0006400">
    <property type="term" value="P:tRNA modification"/>
    <property type="evidence" value="ECO:0007669"/>
    <property type="project" value="UniProtKB-UniRule"/>
</dbReference>
<keyword evidence="4 8" id="KW-0819">tRNA processing</keyword>
<dbReference type="AlphaFoldDB" id="A0A0B8T971"/>
<dbReference type="SUPFAM" id="SSF52402">
    <property type="entry name" value="Adenine nucleotide alpha hydrolases-like"/>
    <property type="match status" value="1"/>
</dbReference>
<dbReference type="InterPro" id="IPR012795">
    <property type="entry name" value="tRNA_Ile_lys_synt_N"/>
</dbReference>
<evidence type="ECO:0000256" key="8">
    <source>
        <dbReference type="HAMAP-Rule" id="MF_01161"/>
    </source>
</evidence>
<evidence type="ECO:0000256" key="4">
    <source>
        <dbReference type="ARBA" id="ARBA00022694"/>
    </source>
</evidence>
<comment type="domain">
    <text evidence="8">The N-terminal region contains the highly conserved SGGXDS motif, predicted to be a P-loop motif involved in ATP binding.</text>
</comment>
<dbReference type="STRING" id="1229276.DI53_0915"/>